<dbReference type="Pfam" id="PF00962">
    <property type="entry name" value="A_deaminase"/>
    <property type="match status" value="1"/>
</dbReference>
<dbReference type="InterPro" id="IPR001365">
    <property type="entry name" value="A_deaminase_dom"/>
</dbReference>
<evidence type="ECO:0000256" key="5">
    <source>
        <dbReference type="ARBA" id="ARBA00022801"/>
    </source>
</evidence>
<dbReference type="PANTHER" id="PTHR11409">
    <property type="entry name" value="ADENOSINE DEAMINASE"/>
    <property type="match status" value="1"/>
</dbReference>
<keyword evidence="6" id="KW-0862">Zinc</keyword>
<sequence>MNKAVLHDHLDGGLRAKTAKELAIKDSYKPLIEIDDIESFFNRESSTSLEDYLEAFVHTTALMSNYDNLERIAFEAAEDMHFCGITLYESRYAPLYSVNNNLKIKDVIYAINSGFKQAENLYGIKSGLILCGMRNDKENVSQVSQIAIDFKDQIIGFDIAGPEYNFLPSLFADEFNKLKNNGINLTIHAGEGDGVNSIQDALDNGAKRIGHGVRIIEDIDTSSKKLGKTAEYIRNNQVPLEVCITSNIHTNMYEEYNKHPIKDLIDLEFNVSINTDNRLMSNTNMNKEIDIAKNLGINNIDRILENSASYSFLNDF</sequence>
<protein>
    <recommendedName>
        <fullName evidence="3">adenosine deaminase</fullName>
        <ecNumber evidence="3">3.5.4.4</ecNumber>
    </recommendedName>
</protein>
<dbReference type="EC" id="3.5.4.4" evidence="3"/>
<keyword evidence="4" id="KW-0479">Metal-binding</keyword>
<evidence type="ECO:0000256" key="4">
    <source>
        <dbReference type="ARBA" id="ARBA00022723"/>
    </source>
</evidence>
<comment type="cofactor">
    <cofactor evidence="1">
        <name>Zn(2+)</name>
        <dbReference type="ChEBI" id="CHEBI:29105"/>
    </cofactor>
</comment>
<proteinExistence type="inferred from homology"/>
<dbReference type="InterPro" id="IPR006330">
    <property type="entry name" value="Ado/ade_deaminase"/>
</dbReference>
<evidence type="ECO:0000256" key="2">
    <source>
        <dbReference type="ARBA" id="ARBA00006676"/>
    </source>
</evidence>
<keyword evidence="5" id="KW-0378">Hydrolase</keyword>
<dbReference type="GO" id="GO:0006154">
    <property type="term" value="P:adenosine catabolic process"/>
    <property type="evidence" value="ECO:0007669"/>
    <property type="project" value="TreeGrafter"/>
</dbReference>
<dbReference type="PANTHER" id="PTHR11409:SF43">
    <property type="entry name" value="ADENOSINE DEAMINASE"/>
    <property type="match status" value="1"/>
</dbReference>
<evidence type="ECO:0000256" key="6">
    <source>
        <dbReference type="ARBA" id="ARBA00022833"/>
    </source>
</evidence>
<accession>S5DV94</accession>
<dbReference type="AlphaFoldDB" id="S5DV94"/>
<feature type="domain" description="Adenosine deaminase" evidence="7">
    <location>
        <begin position="3"/>
        <end position="314"/>
    </location>
</feature>
<evidence type="ECO:0000259" key="7">
    <source>
        <dbReference type="Pfam" id="PF00962"/>
    </source>
</evidence>
<dbReference type="Gene3D" id="3.20.20.140">
    <property type="entry name" value="Metal-dependent hydrolases"/>
    <property type="match status" value="1"/>
</dbReference>
<dbReference type="GO" id="GO:0046872">
    <property type="term" value="F:metal ion binding"/>
    <property type="evidence" value="ECO:0007669"/>
    <property type="project" value="UniProtKB-KW"/>
</dbReference>
<dbReference type="SUPFAM" id="SSF51556">
    <property type="entry name" value="Metallo-dependent hydrolases"/>
    <property type="match status" value="1"/>
</dbReference>
<dbReference type="GO" id="GO:0005829">
    <property type="term" value="C:cytosol"/>
    <property type="evidence" value="ECO:0007669"/>
    <property type="project" value="TreeGrafter"/>
</dbReference>
<dbReference type="GO" id="GO:0004000">
    <property type="term" value="F:adenosine deaminase activity"/>
    <property type="evidence" value="ECO:0007669"/>
    <property type="project" value="UniProtKB-ARBA"/>
</dbReference>
<name>S5DV94_9ACTN</name>
<organism evidence="8">
    <name type="scientific">Candidatus Actinomarina minuta</name>
    <dbReference type="NCBI Taxonomy" id="1389454"/>
    <lineage>
        <taxon>Bacteria</taxon>
        <taxon>Bacillati</taxon>
        <taxon>Actinomycetota</taxon>
        <taxon>Actinomycetes</taxon>
        <taxon>Candidatus Actinomarinidae</taxon>
        <taxon>Candidatus Actinomarinales</taxon>
        <taxon>Candidatus Actinomarineae</taxon>
        <taxon>Candidatus Actinomarinaceae</taxon>
        <taxon>Candidatus Actinomarina</taxon>
    </lineage>
</organism>
<dbReference type="EMBL" id="KC811112">
    <property type="protein sequence ID" value="AGQ18802.1"/>
    <property type="molecule type" value="Genomic_DNA"/>
</dbReference>
<dbReference type="GO" id="GO:0043103">
    <property type="term" value="P:hypoxanthine salvage"/>
    <property type="evidence" value="ECO:0007669"/>
    <property type="project" value="TreeGrafter"/>
</dbReference>
<dbReference type="InterPro" id="IPR032466">
    <property type="entry name" value="Metal_Hydrolase"/>
</dbReference>
<evidence type="ECO:0000256" key="3">
    <source>
        <dbReference type="ARBA" id="ARBA00012784"/>
    </source>
</evidence>
<dbReference type="GO" id="GO:0046103">
    <property type="term" value="P:inosine biosynthetic process"/>
    <property type="evidence" value="ECO:0007669"/>
    <property type="project" value="TreeGrafter"/>
</dbReference>
<evidence type="ECO:0000256" key="1">
    <source>
        <dbReference type="ARBA" id="ARBA00001947"/>
    </source>
</evidence>
<comment type="similarity">
    <text evidence="2">Belongs to the metallo-dependent hydrolases superfamily. Adenosine and AMP deaminases family.</text>
</comment>
<evidence type="ECO:0000313" key="8">
    <source>
        <dbReference type="EMBL" id="AGQ18802.1"/>
    </source>
</evidence>
<reference evidence="8" key="1">
    <citation type="journal article" date="2013" name="Sci. Rep.">
        <title>Metagenomics uncovers a new group of low GC and ultra-small marine Actinobacteria.</title>
        <authorList>
            <person name="Ghai R."/>
            <person name="Mizuno C.M."/>
            <person name="Picazo A."/>
            <person name="Camacho A."/>
            <person name="Rodriguez-Valera F."/>
        </authorList>
    </citation>
    <scope>NUCLEOTIDE SEQUENCE</scope>
</reference>